<keyword evidence="3" id="KW-1185">Reference proteome</keyword>
<proteinExistence type="predicted"/>
<name>A0A0B0HAL6_SOVGS</name>
<evidence type="ECO:0000256" key="1">
    <source>
        <dbReference type="SAM" id="Phobius"/>
    </source>
</evidence>
<evidence type="ECO:0000313" key="3">
    <source>
        <dbReference type="Proteomes" id="UP000030856"/>
    </source>
</evidence>
<dbReference type="GO" id="GO:0016829">
    <property type="term" value="F:lyase activity"/>
    <property type="evidence" value="ECO:0007669"/>
    <property type="project" value="UniProtKB-KW"/>
</dbReference>
<feature type="transmembrane region" description="Helical" evidence="1">
    <location>
        <begin position="6"/>
        <end position="33"/>
    </location>
</feature>
<dbReference type="AlphaFoldDB" id="A0A0B0HAL6"/>
<protein>
    <submittedName>
        <fullName evidence="2">Na-translocating oxaloacetate decarboxylase OadGAB, subunit B1</fullName>
        <ecNumber evidence="2">4.1.1.3</ecNumber>
    </submittedName>
</protein>
<reference evidence="2 3" key="1">
    <citation type="journal article" date="2014" name="BMC Genomics">
        <title>The genome of the intracellular bacterium of the coastal bivalve, Solemya velum: a blueprint for thriving in and out of symbiosis.</title>
        <authorList>
            <person name="Dmytrenko O."/>
            <person name="Russell S.L."/>
            <person name="Loo W.T."/>
            <person name="Fontanez K.M."/>
            <person name="Liao L."/>
            <person name="Roeselers G."/>
            <person name="Sharma R."/>
            <person name="Stewart F.J."/>
            <person name="Newton I.L."/>
            <person name="Woyke T."/>
            <person name="Wu D."/>
            <person name="Lang J.M."/>
            <person name="Eisen J.A."/>
            <person name="Cavanaugh C.M."/>
        </authorList>
    </citation>
    <scope>NUCLEOTIDE SEQUENCE [LARGE SCALE GENOMIC DNA]</scope>
    <source>
        <strain evidence="2 3">WH</strain>
    </source>
</reference>
<sequence>MEGFEALWLSMGIANFAWGQLLMMFIGALLIYLRSHVV</sequence>
<accession>A0A0B0HAL6</accession>
<evidence type="ECO:0000313" key="2">
    <source>
        <dbReference type="EMBL" id="KHF26140.1"/>
    </source>
</evidence>
<dbReference type="EC" id="4.1.1.3" evidence="2"/>
<comment type="caution">
    <text evidence="2">The sequence shown here is derived from an EMBL/GenBank/DDBJ whole genome shotgun (WGS) entry which is preliminary data.</text>
</comment>
<dbReference type="STRING" id="2340.JV46_14850"/>
<gene>
    <name evidence="2" type="primary">oadB1</name>
    <name evidence="2" type="ORF">JV46_14850</name>
</gene>
<organism evidence="2 3">
    <name type="scientific">Solemya velum gill symbiont</name>
    <dbReference type="NCBI Taxonomy" id="2340"/>
    <lineage>
        <taxon>Bacteria</taxon>
        <taxon>Pseudomonadati</taxon>
        <taxon>Pseudomonadota</taxon>
        <taxon>Gammaproteobacteria</taxon>
        <taxon>sulfur-oxidizing symbionts</taxon>
    </lineage>
</organism>
<keyword evidence="1" id="KW-1133">Transmembrane helix</keyword>
<dbReference type="EMBL" id="JRAA01000001">
    <property type="protein sequence ID" value="KHF26140.1"/>
    <property type="molecule type" value="Genomic_DNA"/>
</dbReference>
<keyword evidence="2" id="KW-0456">Lyase</keyword>
<dbReference type="Proteomes" id="UP000030856">
    <property type="component" value="Unassembled WGS sequence"/>
</dbReference>
<keyword evidence="1" id="KW-0472">Membrane</keyword>
<keyword evidence="1" id="KW-0812">Transmembrane</keyword>